<organism evidence="2 3">
    <name type="scientific">Actinocatenispora rupis</name>
    <dbReference type="NCBI Taxonomy" id="519421"/>
    <lineage>
        <taxon>Bacteria</taxon>
        <taxon>Bacillati</taxon>
        <taxon>Actinomycetota</taxon>
        <taxon>Actinomycetes</taxon>
        <taxon>Micromonosporales</taxon>
        <taxon>Micromonosporaceae</taxon>
        <taxon>Actinocatenispora</taxon>
    </lineage>
</organism>
<dbReference type="PROSITE" id="PS51257">
    <property type="entry name" value="PROKAR_LIPOPROTEIN"/>
    <property type="match status" value="1"/>
</dbReference>
<accession>A0A8J3J5G7</accession>
<gene>
    <name evidence="2" type="ORF">Aru02nite_33490</name>
</gene>
<evidence type="ECO:0000313" key="2">
    <source>
        <dbReference type="EMBL" id="GID12460.1"/>
    </source>
</evidence>
<reference evidence="2" key="1">
    <citation type="submission" date="2021-01" db="EMBL/GenBank/DDBJ databases">
        <title>Whole genome shotgun sequence of Actinocatenispora rupis NBRC 107355.</title>
        <authorList>
            <person name="Komaki H."/>
            <person name="Tamura T."/>
        </authorList>
    </citation>
    <scope>NUCLEOTIDE SEQUENCE</scope>
    <source>
        <strain evidence="2">NBRC 107355</strain>
    </source>
</reference>
<keyword evidence="3" id="KW-1185">Reference proteome</keyword>
<dbReference type="RefSeq" id="WP_203658439.1">
    <property type="nucleotide sequence ID" value="NZ_BAAAZM010000013.1"/>
</dbReference>
<name>A0A8J3J5G7_9ACTN</name>
<feature type="signal peptide" evidence="1">
    <location>
        <begin position="1"/>
        <end position="20"/>
    </location>
</feature>
<dbReference type="EMBL" id="BOMB01000019">
    <property type="protein sequence ID" value="GID12460.1"/>
    <property type="molecule type" value="Genomic_DNA"/>
</dbReference>
<evidence type="ECO:0000313" key="3">
    <source>
        <dbReference type="Proteomes" id="UP000612808"/>
    </source>
</evidence>
<protein>
    <submittedName>
        <fullName evidence="2">Uncharacterized protein</fullName>
    </submittedName>
</protein>
<keyword evidence="1" id="KW-0732">Signal</keyword>
<proteinExistence type="predicted"/>
<sequence length="407" mass="42378">MSSRARRGIAATVVAVLALATGCGGGGEDAGPRWHADYVSTSCGAVLTRVLPVSSDEGWAVGQEPAGCARTSGRDGTAQGVVLHRHGDTWRRATLPSPLLSPYHGAQLAGAALAASGPDDVWLFGRLGSGDTATQGMPAAARWDGRRWTRITTDFDVAQAVVFAPDDVWALCSNETTQPVRHWDGRRWTAASLPVDVFGAMAGTGPDDLWVVGSDQNPGGAGHHPAIAHFDGTGWTAVPTPTYRNVRPAPDDRARLTAVVPVSATDAWAFGVHVDEDTGGGSPGQTVLALHWDGTRWRQAPKALTAGMTRTPPDTGLSATTDGAGGFVLATLYGAAEHRTAAGVRRTIGRPAPVAGRSGKTPDRQRLQVYDLARVPGTREVWAAGAVGLTLHGGDDFARATILSYPG</sequence>
<comment type="caution">
    <text evidence="2">The sequence shown here is derived from an EMBL/GenBank/DDBJ whole genome shotgun (WGS) entry which is preliminary data.</text>
</comment>
<feature type="chain" id="PRO_5038600879" evidence="1">
    <location>
        <begin position="21"/>
        <end position="407"/>
    </location>
</feature>
<evidence type="ECO:0000256" key="1">
    <source>
        <dbReference type="SAM" id="SignalP"/>
    </source>
</evidence>
<dbReference type="Proteomes" id="UP000612808">
    <property type="component" value="Unassembled WGS sequence"/>
</dbReference>
<dbReference type="AlphaFoldDB" id="A0A8J3J5G7"/>